<proteinExistence type="predicted"/>
<name>A0ABS9MGP8_9FIRM</name>
<gene>
    <name evidence="1" type="ORF">L0P57_03385</name>
</gene>
<comment type="caution">
    <text evidence="1">The sequence shown here is derived from an EMBL/GenBank/DDBJ whole genome shotgun (WGS) entry which is preliminary data.</text>
</comment>
<keyword evidence="2" id="KW-1185">Reference proteome</keyword>
<sequence>MTTDNPIAKHLKEYHCGELRVVPSRELEAAFQIRGPDLRRTINCLRGDGIPICSSDSGYYYADTEEELQRTIRQLRSRIKKIAHAERGLTKALEQFTDSGQISLPLERGDTA</sequence>
<accession>A0ABS9MGP8</accession>
<reference evidence="1 2" key="1">
    <citation type="submission" date="2022-01" db="EMBL/GenBank/DDBJ databases">
        <title>Collection of gut derived symbiotic bacterial strains cultured from healthy donors.</title>
        <authorList>
            <person name="Lin H."/>
            <person name="Kohout C."/>
            <person name="Waligurski E."/>
            <person name="Pamer E.G."/>
        </authorList>
    </citation>
    <scope>NUCLEOTIDE SEQUENCE [LARGE SCALE GENOMIC DNA]</scope>
    <source>
        <strain evidence="1 2">DFI.7.58</strain>
    </source>
</reference>
<evidence type="ECO:0000313" key="1">
    <source>
        <dbReference type="EMBL" id="MCG4609980.1"/>
    </source>
</evidence>
<organism evidence="1 2">
    <name type="scientific">Anaeromassilibacillus senegalensis</name>
    <dbReference type="NCBI Taxonomy" id="1673717"/>
    <lineage>
        <taxon>Bacteria</taxon>
        <taxon>Bacillati</taxon>
        <taxon>Bacillota</taxon>
        <taxon>Clostridia</taxon>
        <taxon>Eubacteriales</taxon>
        <taxon>Acutalibacteraceae</taxon>
        <taxon>Anaeromassilibacillus</taxon>
    </lineage>
</organism>
<protein>
    <submittedName>
        <fullName evidence="1">Uncharacterized protein</fullName>
    </submittedName>
</protein>
<dbReference type="RefSeq" id="WP_237966435.1">
    <property type="nucleotide sequence ID" value="NZ_JAKNHQ010000003.1"/>
</dbReference>
<evidence type="ECO:0000313" key="2">
    <source>
        <dbReference type="Proteomes" id="UP001298681"/>
    </source>
</evidence>
<dbReference type="EMBL" id="JAKNHQ010000003">
    <property type="protein sequence ID" value="MCG4609980.1"/>
    <property type="molecule type" value="Genomic_DNA"/>
</dbReference>
<dbReference type="Proteomes" id="UP001298681">
    <property type="component" value="Unassembled WGS sequence"/>
</dbReference>